<dbReference type="AlphaFoldDB" id="A0A2T3N3H8"/>
<dbReference type="PRINTS" id="PR00455">
    <property type="entry name" value="HTHTETR"/>
</dbReference>
<accession>A0A2T3N3H8</accession>
<evidence type="ECO:0000313" key="7">
    <source>
        <dbReference type="Proteomes" id="UP000240904"/>
    </source>
</evidence>
<evidence type="ECO:0000256" key="4">
    <source>
        <dbReference type="PROSITE-ProRule" id="PRU00335"/>
    </source>
</evidence>
<keyword evidence="7" id="KW-1185">Reference proteome</keyword>
<proteinExistence type="predicted"/>
<dbReference type="SUPFAM" id="SSF46689">
    <property type="entry name" value="Homeodomain-like"/>
    <property type="match status" value="1"/>
</dbReference>
<feature type="domain" description="HTH tetR-type" evidence="5">
    <location>
        <begin position="5"/>
        <end position="65"/>
    </location>
</feature>
<dbReference type="Pfam" id="PF00440">
    <property type="entry name" value="TetR_N"/>
    <property type="match status" value="1"/>
</dbReference>
<dbReference type="GO" id="GO:0003677">
    <property type="term" value="F:DNA binding"/>
    <property type="evidence" value="ECO:0007669"/>
    <property type="project" value="UniProtKB-UniRule"/>
</dbReference>
<keyword evidence="1" id="KW-0805">Transcription regulation</keyword>
<keyword evidence="2 4" id="KW-0238">DNA-binding</keyword>
<feature type="DNA-binding region" description="H-T-H motif" evidence="4">
    <location>
        <begin position="28"/>
        <end position="47"/>
    </location>
</feature>
<dbReference type="OrthoDB" id="116240at2"/>
<dbReference type="InterPro" id="IPR001647">
    <property type="entry name" value="HTH_TetR"/>
</dbReference>
<evidence type="ECO:0000256" key="2">
    <source>
        <dbReference type="ARBA" id="ARBA00023125"/>
    </source>
</evidence>
<dbReference type="RefSeq" id="WP_107282286.1">
    <property type="nucleotide sequence ID" value="NZ_PYMC01000002.1"/>
</dbReference>
<name>A0A2T3N3H8_9GAMM</name>
<evidence type="ECO:0000259" key="5">
    <source>
        <dbReference type="PROSITE" id="PS50977"/>
    </source>
</evidence>
<sequence>MSKKEEKRLKIIEVTADLCIRNGYQGTSVDELTSKTGFSKATIYRYFNSKECLISETLRHYANKYSDSLKELINNPELSLEQKVDELFERLRQLVVNDQFYGCYFQLAYSEFCNKDEDIASTCTQYKQGRIDLITEMLVKHHVDDAHLKAVKAELIYSGLIASLPITKNTALIDIAKEMYLREIF</sequence>
<dbReference type="PROSITE" id="PS50977">
    <property type="entry name" value="HTH_TETR_2"/>
    <property type="match status" value="1"/>
</dbReference>
<dbReference type="PANTHER" id="PTHR47506:SF1">
    <property type="entry name" value="HTH-TYPE TRANSCRIPTIONAL REGULATOR YJDC"/>
    <property type="match status" value="1"/>
</dbReference>
<dbReference type="Gene3D" id="1.10.357.10">
    <property type="entry name" value="Tetracycline Repressor, domain 2"/>
    <property type="match status" value="1"/>
</dbReference>
<dbReference type="InterPro" id="IPR009057">
    <property type="entry name" value="Homeodomain-like_sf"/>
</dbReference>
<protein>
    <submittedName>
        <fullName evidence="6">TetR family transcriptional regulator</fullName>
    </submittedName>
</protein>
<dbReference type="EMBL" id="PYMC01000002">
    <property type="protein sequence ID" value="PSW06923.1"/>
    <property type="molecule type" value="Genomic_DNA"/>
</dbReference>
<dbReference type="PANTHER" id="PTHR47506">
    <property type="entry name" value="TRANSCRIPTIONAL REGULATORY PROTEIN"/>
    <property type="match status" value="1"/>
</dbReference>
<evidence type="ECO:0000256" key="1">
    <source>
        <dbReference type="ARBA" id="ARBA00023015"/>
    </source>
</evidence>
<evidence type="ECO:0000313" key="6">
    <source>
        <dbReference type="EMBL" id="PSW06923.1"/>
    </source>
</evidence>
<dbReference type="SUPFAM" id="SSF48498">
    <property type="entry name" value="Tetracyclin repressor-like, C-terminal domain"/>
    <property type="match status" value="1"/>
</dbReference>
<dbReference type="Proteomes" id="UP000240904">
    <property type="component" value="Unassembled WGS sequence"/>
</dbReference>
<reference evidence="6 7" key="1">
    <citation type="submission" date="2018-03" db="EMBL/GenBank/DDBJ databases">
        <title>Whole genome sequencing of Histamine producing bacteria.</title>
        <authorList>
            <person name="Butler K."/>
        </authorList>
    </citation>
    <scope>NUCLEOTIDE SEQUENCE [LARGE SCALE GENOMIC DNA]</scope>
    <source>
        <strain evidence="6 7">DSM 16190</strain>
    </source>
</reference>
<comment type="caution">
    <text evidence="6">The sequence shown here is derived from an EMBL/GenBank/DDBJ whole genome shotgun (WGS) entry which is preliminary data.</text>
</comment>
<dbReference type="InterPro" id="IPR036271">
    <property type="entry name" value="Tet_transcr_reg_TetR-rel_C_sf"/>
</dbReference>
<gene>
    <name evidence="6" type="ORF">C9I89_05265</name>
</gene>
<evidence type="ECO:0000256" key="3">
    <source>
        <dbReference type="ARBA" id="ARBA00023163"/>
    </source>
</evidence>
<organism evidence="6 7">
    <name type="scientific">Photobacterium lipolyticum</name>
    <dbReference type="NCBI Taxonomy" id="266810"/>
    <lineage>
        <taxon>Bacteria</taxon>
        <taxon>Pseudomonadati</taxon>
        <taxon>Pseudomonadota</taxon>
        <taxon>Gammaproteobacteria</taxon>
        <taxon>Vibrionales</taxon>
        <taxon>Vibrionaceae</taxon>
        <taxon>Photobacterium</taxon>
    </lineage>
</organism>
<keyword evidence="3" id="KW-0804">Transcription</keyword>